<reference evidence="1" key="1">
    <citation type="journal article" date="2021" name="Proc. Natl. Acad. Sci. U.S.A.">
        <title>Global biogeography of chemosynthetic symbionts reveals both localized and globally distributed symbiont groups. .</title>
        <authorList>
            <person name="Osvatic J.T."/>
            <person name="Wilkins L.G.E."/>
            <person name="Leibrecht L."/>
            <person name="Leray M."/>
            <person name="Zauner S."/>
            <person name="Polzin J."/>
            <person name="Camacho Y."/>
            <person name="Gros O."/>
            <person name="van Gils J.A."/>
            <person name="Eisen J.A."/>
            <person name="Petersen J.M."/>
            <person name="Yuen B."/>
        </authorList>
    </citation>
    <scope>NUCLEOTIDE SEQUENCE</scope>
    <source>
        <strain evidence="1">MAGclacostrist064TRANS</strain>
    </source>
</reference>
<evidence type="ECO:0000313" key="2">
    <source>
        <dbReference type="Proteomes" id="UP000886667"/>
    </source>
</evidence>
<name>A0A9E4N3Z1_9GAMM</name>
<comment type="caution">
    <text evidence="1">The sequence shown here is derived from an EMBL/GenBank/DDBJ whole genome shotgun (WGS) entry which is preliminary data.</text>
</comment>
<sequence>MKNQELHLSTVADMAVWNLELDDELNQLAVVQANEVLSQYPDLEDTDSWVGIMGTLPDKLEEHLKHRLHTPDLHRLLEGSTVEFIEECQKELPDVDWTALPEDVASEVWTRLANKTLDQIMN</sequence>
<dbReference type="AlphaFoldDB" id="A0A9E4N3Z1"/>
<dbReference type="Proteomes" id="UP000886667">
    <property type="component" value="Unassembled WGS sequence"/>
</dbReference>
<evidence type="ECO:0000313" key="1">
    <source>
        <dbReference type="EMBL" id="MCG7945368.1"/>
    </source>
</evidence>
<gene>
    <name evidence="1" type="ORF">JAZ07_03370</name>
</gene>
<dbReference type="EMBL" id="JAEPCM010000091">
    <property type="protein sequence ID" value="MCG7945368.1"/>
    <property type="molecule type" value="Genomic_DNA"/>
</dbReference>
<accession>A0A9E4N3Z1</accession>
<proteinExistence type="predicted"/>
<organism evidence="1 2">
    <name type="scientific">Candidatus Thiodiazotropha taylori</name>
    <dbReference type="NCBI Taxonomy" id="2792791"/>
    <lineage>
        <taxon>Bacteria</taxon>
        <taxon>Pseudomonadati</taxon>
        <taxon>Pseudomonadota</taxon>
        <taxon>Gammaproteobacteria</taxon>
        <taxon>Chromatiales</taxon>
        <taxon>Sedimenticolaceae</taxon>
        <taxon>Candidatus Thiodiazotropha</taxon>
    </lineage>
</organism>
<protein>
    <submittedName>
        <fullName evidence="1">Uncharacterized protein</fullName>
    </submittedName>
</protein>